<comment type="subunit">
    <text evidence="10">Component of numerous complexes with chromatin remodeling and histone acetyltransferase activity. Component of the NuA4 histone acetyltransferase complex which contains the catalytic subunit KAT5/TIP60 and the subunits EP400, TRRAP/PAF400, BRD8/SMAP, EPC1, DMAP1/DNMAP1, RUVBL1/TIP49, RUVBL2, ING3, actin, ACTL6A/BAF53A, MORF4L1/MRG15, MORF4L2/MRGX, MRGBP, YEATS4/GAS41, VPS72/YL1 and MEAF6. The NuA4 complex interacts with MYC and the adenovirus E1A protein. Component of a NuA4-related complex which contains EP400, TRRAP/PAF400, SRCAP, BRD8/SMAP, EPC1, DMAP1/DNMAP1, RUVBL1/TIP49, RUVBL2, actin, ACTL6A/BAF53A, VPS72 and YEATS4/GAS41. Interacts with MLLT10/AF10. Also interacts with the SWI/SNF component SMARCB1/BAF47, TACC1 and TACC2, and the nuclear matrix protein NUMA1.</text>
</comment>
<keyword evidence="8 12" id="KW-0539">Nucleus</keyword>
<evidence type="ECO:0000256" key="9">
    <source>
        <dbReference type="ARBA" id="ARBA00057736"/>
    </source>
</evidence>
<dbReference type="InterPro" id="IPR038704">
    <property type="entry name" value="YEAST_sf"/>
</dbReference>
<dbReference type="PROSITE" id="PS51037">
    <property type="entry name" value="YEATS"/>
    <property type="match status" value="1"/>
</dbReference>
<evidence type="ECO:0000256" key="3">
    <source>
        <dbReference type="ARBA" id="ARBA00022843"/>
    </source>
</evidence>
<dbReference type="PANTHER" id="PTHR47573:SF1">
    <property type="entry name" value="PROTEIN AF-9 HOMOLOG"/>
    <property type="match status" value="1"/>
</dbReference>
<proteinExistence type="predicted"/>
<dbReference type="Pfam" id="PF03366">
    <property type="entry name" value="YEATS"/>
    <property type="match status" value="1"/>
</dbReference>
<evidence type="ECO:0000256" key="11">
    <source>
        <dbReference type="ARBA" id="ARBA00068331"/>
    </source>
</evidence>
<dbReference type="EMBL" id="OB793571">
    <property type="protein sequence ID" value="CAD7427876.1"/>
    <property type="molecule type" value="Genomic_DNA"/>
</dbReference>
<evidence type="ECO:0000256" key="1">
    <source>
        <dbReference type="ARBA" id="ARBA00022499"/>
    </source>
</evidence>
<evidence type="ECO:0000256" key="2">
    <source>
        <dbReference type="ARBA" id="ARBA00022604"/>
    </source>
</evidence>
<dbReference type="InterPro" id="IPR041679">
    <property type="entry name" value="DNA2/NAM7-like_C"/>
</dbReference>
<comment type="function">
    <text evidence="9">Chromatin reader component of the NuA4 histone acetyltransferase (HAT) complex, a complex involved in transcriptional activation of select genes principally by acetylation of nucleosomal histones H4 and H2A. Specifically recognizes and binds acylated histone H3, with a preference for histone H3 diacetylated at 'Lys-18' and 'Lys-27' (H3K18ac and H3K27ac) or histone H3 diacetylated at 'Lys-14' and 'Lys-27' (H3K14ac and H3K27ac). Also able to recognize and bind crotonylated histone H3. May also recognize and bind histone H3 succinylated at 'Lys-122' (H3K122succ); additional evidences are however required to confirm this result in vivo. Plays a key role in histone variant H2AZ1/H2A.Z deposition into specific chromatin regions: recognizes and binds H3K14ac and H3K27ac on the promoters of actively transcribed genes and recruits NuA4-related complex to deposit H2AZ1/H2A.Z. H2AZ1/H2A.Z deposition is required for maintenance of embryonic stem cell.</text>
</comment>
<evidence type="ECO:0000256" key="8">
    <source>
        <dbReference type="ARBA" id="ARBA00023242"/>
    </source>
</evidence>
<feature type="coiled-coil region" evidence="13">
    <location>
        <begin position="400"/>
        <end position="427"/>
    </location>
</feature>
<dbReference type="CDD" id="cd16909">
    <property type="entry name" value="YEATS_GAS41_like"/>
    <property type="match status" value="1"/>
</dbReference>
<evidence type="ECO:0000259" key="14">
    <source>
        <dbReference type="PROSITE" id="PS51037"/>
    </source>
</evidence>
<comment type="subcellular location">
    <subcellularLocation>
        <location evidence="12">Nucleus</location>
    </subcellularLocation>
</comment>
<dbReference type="GO" id="GO:0005654">
    <property type="term" value="C:nucleoplasm"/>
    <property type="evidence" value="ECO:0007669"/>
    <property type="project" value="UniProtKB-ARBA"/>
</dbReference>
<keyword evidence="2" id="KW-0341">Growth regulation</keyword>
<dbReference type="GO" id="GO:0006355">
    <property type="term" value="P:regulation of DNA-templated transcription"/>
    <property type="evidence" value="ECO:0007669"/>
    <property type="project" value="InterPro"/>
</dbReference>
<organism evidence="15">
    <name type="scientific">Timema monikensis</name>
    <dbReference type="NCBI Taxonomy" id="170555"/>
    <lineage>
        <taxon>Eukaryota</taxon>
        <taxon>Metazoa</taxon>
        <taxon>Ecdysozoa</taxon>
        <taxon>Arthropoda</taxon>
        <taxon>Hexapoda</taxon>
        <taxon>Insecta</taxon>
        <taxon>Pterygota</taxon>
        <taxon>Neoptera</taxon>
        <taxon>Polyneoptera</taxon>
        <taxon>Phasmatodea</taxon>
        <taxon>Timematodea</taxon>
        <taxon>Timematoidea</taxon>
        <taxon>Timematidae</taxon>
        <taxon>Timema</taxon>
    </lineage>
</organism>
<dbReference type="FunFam" id="2.60.40.1970:FF:000002">
    <property type="entry name" value="YEATS domain-containing protein 4"/>
    <property type="match status" value="1"/>
</dbReference>
<dbReference type="InterPro" id="IPR055129">
    <property type="entry name" value="YEATS_dom"/>
</dbReference>
<sequence length="452" mass="52629">MFQTESGLHWFVPSQREPENNQQKKNIVPECSKQSQVCTGLFRPSDNQKKITVPECSRQSLVCIDLFCPRRTMYVKQPCCVSTEADTPWVNCLKLGFDNFVGWSVMKHQSSKGWDVEKMLRQLHKDPKEKIHSVPLELKTGKSMLSVEHSRQVALYTLMKSSDQGLLANVRDEFVTQIKPPQAMTNGLLQGKTSERDIAVISPYRVQVKLLQRVFRSHPYVDINTVDQYQGRDKPVGVCIVKPIVYGNIARYFGKKREEDGHTHQWTVYVKPYHNEDMSTYVKKVHFKLHESYADPNRIIMKPPYEVTETGWGEFEIVIKIYFHDPNERPTVTLYHILKLFQSGPDAIQARKTLISEFYEEIVFQDPTNLMHHMLTSTSQLSHGTWKHDTDFEEKKEKTIQNIMNAKNKIRHEISDLKDRLKLAKDTIFKFKSEITKFHVTISSNRSPYMFA</sequence>
<reference evidence="15" key="1">
    <citation type="submission" date="2020-11" db="EMBL/GenBank/DDBJ databases">
        <authorList>
            <person name="Tran Van P."/>
        </authorList>
    </citation>
    <scope>NUCLEOTIDE SEQUENCE</scope>
</reference>
<evidence type="ECO:0000256" key="4">
    <source>
        <dbReference type="ARBA" id="ARBA00022853"/>
    </source>
</evidence>
<evidence type="ECO:0000256" key="6">
    <source>
        <dbReference type="ARBA" id="ARBA00023054"/>
    </source>
</evidence>
<name>A0A7R9E867_9NEOP</name>
<protein>
    <recommendedName>
        <fullName evidence="11">YEATS domain-containing protein 4</fullName>
    </recommendedName>
</protein>
<keyword evidence="7" id="KW-0804">Transcription</keyword>
<keyword evidence="5" id="KW-0805">Transcription regulation</keyword>
<feature type="domain" description="YEATS" evidence="14">
    <location>
        <begin position="234"/>
        <end position="378"/>
    </location>
</feature>
<dbReference type="PANTHER" id="PTHR47573">
    <property type="entry name" value="PROTEIN AF-9 HOMOLOG"/>
    <property type="match status" value="1"/>
</dbReference>
<evidence type="ECO:0000256" key="10">
    <source>
        <dbReference type="ARBA" id="ARBA00064752"/>
    </source>
</evidence>
<evidence type="ECO:0000256" key="13">
    <source>
        <dbReference type="SAM" id="Coils"/>
    </source>
</evidence>
<evidence type="ECO:0000256" key="5">
    <source>
        <dbReference type="ARBA" id="ARBA00023015"/>
    </source>
</evidence>
<accession>A0A7R9E867</accession>
<dbReference type="Pfam" id="PF13087">
    <property type="entry name" value="AAA_12"/>
    <property type="match status" value="1"/>
</dbReference>
<keyword evidence="3" id="KW-0832">Ubl conjugation</keyword>
<keyword evidence="4" id="KW-0156">Chromatin regulator</keyword>
<evidence type="ECO:0000256" key="12">
    <source>
        <dbReference type="PROSITE-ProRule" id="PRU00376"/>
    </source>
</evidence>
<keyword evidence="1" id="KW-1017">Isopeptide bond</keyword>
<keyword evidence="6 13" id="KW-0175">Coiled coil</keyword>
<evidence type="ECO:0000313" key="15">
    <source>
        <dbReference type="EMBL" id="CAD7427876.1"/>
    </source>
</evidence>
<evidence type="ECO:0000256" key="7">
    <source>
        <dbReference type="ARBA" id="ARBA00023163"/>
    </source>
</evidence>
<dbReference type="InterPro" id="IPR005033">
    <property type="entry name" value="YEATS"/>
</dbReference>
<gene>
    <name evidence="15" type="ORF">TMSB3V08_LOCUS4703</name>
</gene>
<dbReference type="GO" id="GO:0006325">
    <property type="term" value="P:chromatin organization"/>
    <property type="evidence" value="ECO:0007669"/>
    <property type="project" value="UniProtKB-KW"/>
</dbReference>
<dbReference type="AlphaFoldDB" id="A0A7R9E867"/>
<dbReference type="Gene3D" id="2.60.40.1970">
    <property type="entry name" value="YEATS domain"/>
    <property type="match status" value="1"/>
</dbReference>